<name>A0AAJ0M115_9PEZI</name>
<evidence type="ECO:0000313" key="2">
    <source>
        <dbReference type="EMBL" id="KAK3305041.1"/>
    </source>
</evidence>
<keyword evidence="3" id="KW-1185">Reference proteome</keyword>
<gene>
    <name evidence="2" type="ORF">B0T15DRAFT_531151</name>
</gene>
<evidence type="ECO:0000313" key="3">
    <source>
        <dbReference type="Proteomes" id="UP001273166"/>
    </source>
</evidence>
<accession>A0AAJ0M115</accession>
<reference evidence="2" key="2">
    <citation type="submission" date="2023-06" db="EMBL/GenBank/DDBJ databases">
        <authorList>
            <consortium name="Lawrence Berkeley National Laboratory"/>
            <person name="Mondo S.J."/>
            <person name="Hensen N."/>
            <person name="Bonometti L."/>
            <person name="Westerberg I."/>
            <person name="Brannstrom I.O."/>
            <person name="Guillou S."/>
            <person name="Cros-Aarteil S."/>
            <person name="Calhoun S."/>
            <person name="Haridas S."/>
            <person name="Kuo A."/>
            <person name="Pangilinan J."/>
            <person name="Riley R."/>
            <person name="Labutti K."/>
            <person name="Andreopoulos B."/>
            <person name="Lipzen A."/>
            <person name="Chen C."/>
            <person name="Yanf M."/>
            <person name="Daum C."/>
            <person name="Ng V."/>
            <person name="Clum A."/>
            <person name="Steindorff A."/>
            <person name="Ohm R."/>
            <person name="Martin F."/>
            <person name="Silar P."/>
            <person name="Natvig D."/>
            <person name="Lalanne C."/>
            <person name="Gautier V."/>
            <person name="Ament-Velasquez S.L."/>
            <person name="Kruys A."/>
            <person name="Hutchinson M.I."/>
            <person name="Powell A.J."/>
            <person name="Barry K."/>
            <person name="Miller A.N."/>
            <person name="Grigoriev I.V."/>
            <person name="Debuchy R."/>
            <person name="Gladieux P."/>
            <person name="Thoren M.H."/>
            <person name="Johannesson H."/>
        </authorList>
    </citation>
    <scope>NUCLEOTIDE SEQUENCE</scope>
    <source>
        <strain evidence="2">CBS 333.67</strain>
    </source>
</reference>
<dbReference type="AlphaFoldDB" id="A0AAJ0M115"/>
<evidence type="ECO:0000256" key="1">
    <source>
        <dbReference type="SAM" id="MobiDB-lite"/>
    </source>
</evidence>
<comment type="caution">
    <text evidence="2">The sequence shown here is derived from an EMBL/GenBank/DDBJ whole genome shotgun (WGS) entry which is preliminary data.</text>
</comment>
<proteinExistence type="predicted"/>
<feature type="region of interest" description="Disordered" evidence="1">
    <location>
        <begin position="26"/>
        <end position="49"/>
    </location>
</feature>
<dbReference type="EMBL" id="JAUDZG010000004">
    <property type="protein sequence ID" value="KAK3305041.1"/>
    <property type="molecule type" value="Genomic_DNA"/>
</dbReference>
<sequence>MEHINFDWLDGDSALNYATPEFLTTDSPGIGPAAERASPVAEQAEQQNGERPLPLLRLSGWESNKQYDKNSPECIHYDFRWKVSQRENIRARHVCSDTDPDLVLAPSDFWRVNFKTRLETLLKDKDKFPGDAYTCEETIIDISIERSRQRGLKKRFNNMEIDWKVVDGHLEGLSALFSKRRKITFSIEFIYKEVASDPTIAKGKKKKQSATEAQKLQRAAEAGLWARVYERHRCRGKHCKQGPHCWPDERGNHHRLLPRHLEDLVRHIKGNMKEGEKEEDVDVNIEIPPRILKDVLDNNRKRKPEDSIGCRNCKTHVSAHSGHHDAAGASLEDVTDVDGNRKDKLEEYCNWTLQQVKSDRWREALQAANQFALDQFLELNSILQHPTLAANLMIKGGVKPGIALQFVSNIKKFQLLRVCWENMPSSSATELRNLDSGGTLRRPAPTPVSRPSIAARLINKDKLVGLVLRYPM</sequence>
<organism evidence="2 3">
    <name type="scientific">Chaetomium strumarium</name>
    <dbReference type="NCBI Taxonomy" id="1170767"/>
    <lineage>
        <taxon>Eukaryota</taxon>
        <taxon>Fungi</taxon>
        <taxon>Dikarya</taxon>
        <taxon>Ascomycota</taxon>
        <taxon>Pezizomycotina</taxon>
        <taxon>Sordariomycetes</taxon>
        <taxon>Sordariomycetidae</taxon>
        <taxon>Sordariales</taxon>
        <taxon>Chaetomiaceae</taxon>
        <taxon>Chaetomium</taxon>
    </lineage>
</organism>
<dbReference type="RefSeq" id="XP_062720821.1">
    <property type="nucleotide sequence ID" value="XM_062869234.1"/>
</dbReference>
<protein>
    <submittedName>
        <fullName evidence="2">Uncharacterized protein</fullName>
    </submittedName>
</protein>
<reference evidence="2" key="1">
    <citation type="journal article" date="2023" name="Mol. Phylogenet. Evol.">
        <title>Genome-scale phylogeny and comparative genomics of the fungal order Sordariales.</title>
        <authorList>
            <person name="Hensen N."/>
            <person name="Bonometti L."/>
            <person name="Westerberg I."/>
            <person name="Brannstrom I.O."/>
            <person name="Guillou S."/>
            <person name="Cros-Aarteil S."/>
            <person name="Calhoun S."/>
            <person name="Haridas S."/>
            <person name="Kuo A."/>
            <person name="Mondo S."/>
            <person name="Pangilinan J."/>
            <person name="Riley R."/>
            <person name="LaButti K."/>
            <person name="Andreopoulos B."/>
            <person name="Lipzen A."/>
            <person name="Chen C."/>
            <person name="Yan M."/>
            <person name="Daum C."/>
            <person name="Ng V."/>
            <person name="Clum A."/>
            <person name="Steindorff A."/>
            <person name="Ohm R.A."/>
            <person name="Martin F."/>
            <person name="Silar P."/>
            <person name="Natvig D.O."/>
            <person name="Lalanne C."/>
            <person name="Gautier V."/>
            <person name="Ament-Velasquez S.L."/>
            <person name="Kruys A."/>
            <person name="Hutchinson M.I."/>
            <person name="Powell A.J."/>
            <person name="Barry K."/>
            <person name="Miller A.N."/>
            <person name="Grigoriev I.V."/>
            <person name="Debuchy R."/>
            <person name="Gladieux P."/>
            <person name="Hiltunen Thoren M."/>
            <person name="Johannesson H."/>
        </authorList>
    </citation>
    <scope>NUCLEOTIDE SEQUENCE</scope>
    <source>
        <strain evidence="2">CBS 333.67</strain>
    </source>
</reference>
<dbReference type="GeneID" id="87888063"/>
<dbReference type="Proteomes" id="UP001273166">
    <property type="component" value="Unassembled WGS sequence"/>
</dbReference>